<organism evidence="1 2">
    <name type="scientific">Psychroflexus torquis (strain ATCC 700755 / CIP 106069 / ACAM 623)</name>
    <dbReference type="NCBI Taxonomy" id="313595"/>
    <lineage>
        <taxon>Bacteria</taxon>
        <taxon>Pseudomonadati</taxon>
        <taxon>Bacteroidota</taxon>
        <taxon>Flavobacteriia</taxon>
        <taxon>Flavobacteriales</taxon>
        <taxon>Flavobacteriaceae</taxon>
        <taxon>Psychroflexus</taxon>
    </lineage>
</organism>
<keyword evidence="2" id="KW-1185">Reference proteome</keyword>
<dbReference type="RefSeq" id="WP_015023735.1">
    <property type="nucleotide sequence ID" value="NC_018721.1"/>
</dbReference>
<evidence type="ECO:0000313" key="2">
    <source>
        <dbReference type="Proteomes" id="UP000008514"/>
    </source>
</evidence>
<proteinExistence type="predicted"/>
<dbReference type="AlphaFoldDB" id="K4ICI8"/>
<gene>
    <name evidence="1" type="ordered locus">P700755_001175</name>
</gene>
<dbReference type="HOGENOM" id="CLU_667077_0_0_10"/>
<name>K4ICI8_PSYTT</name>
<dbReference type="KEGG" id="ptq:P700755_001175"/>
<reference evidence="1" key="2">
    <citation type="submission" date="2012-09" db="EMBL/GenBank/DDBJ databases">
        <title>The complete sequence of Psychroflexus torquis an extreme psychrophile from sea-ice that is stimulated by light.</title>
        <authorList>
            <person name="Feng S."/>
            <person name="Powell S.M."/>
            <person name="Bowman J.P."/>
        </authorList>
    </citation>
    <scope>NUCLEOTIDE SEQUENCE [LARGE SCALE GENOMIC DNA]</scope>
    <source>
        <strain evidence="1">ATCC 700755</strain>
    </source>
</reference>
<dbReference type="Proteomes" id="UP000008514">
    <property type="component" value="Chromosome"/>
</dbReference>
<sequence>MIRNFFKWSFRILVGLLLLATLSYGGFHLWEYSTGGKYIKYLSENSETIPLESNFTYEALGKDIKKKQLILVGEIHGFDAPAKFDVDFFKYLHENHNVNHYIAEVDFVQASLLNDFLISGDENMLKQVLKKWVVIQGRNNKDYFNKYVELQNYYEQLPENDKFKFIGIDRIQDGDLLKVYLKKLYPNSTSKKKDDIEDKSIGDLIEELNDIYSKVPDTLFILSHIKTNVLYIEDKINREEVMFQNFSKIHKAYHLEESKLYGYFGLYHVFQYGINGKQPLASKIRQSGLYLDDEILSINMMMNDSYMVMPSNQLPEFMSDDGPYTKMPISADNMLFMYIVGIKDFKRMTPENQKSLIKMDGEDTPYGNSIRLNKTIQFLPVTDLFEMTDKGKPYVQYTVFMRNSDWAEPMKE</sequence>
<evidence type="ECO:0008006" key="3">
    <source>
        <dbReference type="Google" id="ProtNLM"/>
    </source>
</evidence>
<dbReference type="STRING" id="313595.P700755_001175"/>
<protein>
    <recommendedName>
        <fullName evidence="3">Erythromycin esterase</fullName>
    </recommendedName>
</protein>
<accession>K4ICI8</accession>
<dbReference type="OrthoDB" id="699839at2"/>
<evidence type="ECO:0000313" key="1">
    <source>
        <dbReference type="EMBL" id="AFU68129.1"/>
    </source>
</evidence>
<dbReference type="eggNOG" id="COG2312">
    <property type="taxonomic scope" value="Bacteria"/>
</dbReference>
<dbReference type="EMBL" id="CP003879">
    <property type="protein sequence ID" value="AFU68129.1"/>
    <property type="molecule type" value="Genomic_DNA"/>
</dbReference>
<dbReference type="SUPFAM" id="SSF159501">
    <property type="entry name" value="EreA/ChaN-like"/>
    <property type="match status" value="1"/>
</dbReference>
<reference evidence="1" key="1">
    <citation type="submission" date="2006-03" db="EMBL/GenBank/DDBJ databases">
        <authorList>
            <person name="Bowman J."/>
            <person name="Ferriera S."/>
            <person name="Johnson J."/>
            <person name="Kravitz S."/>
            <person name="Halpern A."/>
            <person name="Remington K."/>
            <person name="Beeson K."/>
            <person name="Tran B."/>
            <person name="Rogers Y.-H."/>
            <person name="Friedman R."/>
            <person name="Venter J.C."/>
        </authorList>
    </citation>
    <scope>NUCLEOTIDE SEQUENCE [LARGE SCALE GENOMIC DNA]</scope>
    <source>
        <strain evidence="1">ATCC 700755</strain>
    </source>
</reference>